<comment type="caution">
    <text evidence="8">The sequence shown here is derived from an EMBL/GenBank/DDBJ whole genome shotgun (WGS) entry which is preliminary data.</text>
</comment>
<keyword evidence="2 6" id="KW-0812">Transmembrane</keyword>
<feature type="transmembrane region" description="Helical" evidence="6">
    <location>
        <begin position="62"/>
        <end position="80"/>
    </location>
</feature>
<dbReference type="CDD" id="cd17321">
    <property type="entry name" value="MFS_MMR_MDR_like"/>
    <property type="match status" value="1"/>
</dbReference>
<protein>
    <submittedName>
        <fullName evidence="8">MFS transporter</fullName>
    </submittedName>
</protein>
<accession>A0ABV8HN53</accession>
<feature type="transmembrane region" description="Helical" evidence="6">
    <location>
        <begin position="455"/>
        <end position="477"/>
    </location>
</feature>
<reference evidence="9" key="1">
    <citation type="journal article" date="2019" name="Int. J. Syst. Evol. Microbiol.">
        <title>The Global Catalogue of Microorganisms (GCM) 10K type strain sequencing project: providing services to taxonomists for standard genome sequencing and annotation.</title>
        <authorList>
            <consortium name="The Broad Institute Genomics Platform"/>
            <consortium name="The Broad Institute Genome Sequencing Center for Infectious Disease"/>
            <person name="Wu L."/>
            <person name="Ma J."/>
        </authorList>
    </citation>
    <scope>NUCLEOTIDE SEQUENCE [LARGE SCALE GENOMIC DNA]</scope>
    <source>
        <strain evidence="9">CGMCC 4.7237</strain>
    </source>
</reference>
<feature type="transmembrane region" description="Helical" evidence="6">
    <location>
        <begin position="417"/>
        <end position="443"/>
    </location>
</feature>
<feature type="domain" description="Major facilitator superfamily (MFS) profile" evidence="7">
    <location>
        <begin position="26"/>
        <end position="484"/>
    </location>
</feature>
<feature type="transmembrane region" description="Helical" evidence="6">
    <location>
        <begin position="215"/>
        <end position="235"/>
    </location>
</feature>
<feature type="transmembrane region" description="Helical" evidence="6">
    <location>
        <begin position="27"/>
        <end position="50"/>
    </location>
</feature>
<dbReference type="Pfam" id="PF07690">
    <property type="entry name" value="MFS_1"/>
    <property type="match status" value="1"/>
</dbReference>
<dbReference type="InterPro" id="IPR011701">
    <property type="entry name" value="MFS"/>
</dbReference>
<feature type="transmembrane region" description="Helical" evidence="6">
    <location>
        <begin position="117"/>
        <end position="139"/>
    </location>
</feature>
<feature type="transmembrane region" description="Helical" evidence="6">
    <location>
        <begin position="92"/>
        <end position="111"/>
    </location>
</feature>
<keyword evidence="3 6" id="KW-1133">Transmembrane helix</keyword>
<feature type="transmembrane region" description="Helical" evidence="6">
    <location>
        <begin position="151"/>
        <end position="173"/>
    </location>
</feature>
<dbReference type="RefSeq" id="WP_386427885.1">
    <property type="nucleotide sequence ID" value="NZ_JBHSBB010000008.1"/>
</dbReference>
<comment type="subcellular location">
    <subcellularLocation>
        <location evidence="1">Cell membrane</location>
        <topology evidence="1">Multi-pass membrane protein</topology>
    </subcellularLocation>
</comment>
<keyword evidence="9" id="KW-1185">Reference proteome</keyword>
<feature type="transmembrane region" description="Helical" evidence="6">
    <location>
        <begin position="247"/>
        <end position="264"/>
    </location>
</feature>
<evidence type="ECO:0000256" key="6">
    <source>
        <dbReference type="SAM" id="Phobius"/>
    </source>
</evidence>
<feature type="transmembrane region" description="Helical" evidence="6">
    <location>
        <begin position="179"/>
        <end position="203"/>
    </location>
</feature>
<name>A0ABV8HN53_9ACTN</name>
<keyword evidence="5" id="KW-0046">Antibiotic resistance</keyword>
<feature type="transmembrane region" description="Helical" evidence="6">
    <location>
        <begin position="322"/>
        <end position="344"/>
    </location>
</feature>
<evidence type="ECO:0000259" key="7">
    <source>
        <dbReference type="PROSITE" id="PS50850"/>
    </source>
</evidence>
<sequence length="484" mass="50532">MTTSTNPEAAPAAPAPPPATKPHLGTLLVVLTGTFMAGLDFFIVNVAVPSTQRDLNATSAEIQWVIAGYALAFGAGMITGGRLGDIFGRRRMFAFAMALFTLSSAACGLAPNAEFLVVARVVQGLSAALMGPQVLTILATTYVGEARARAFNAYGMAMGISAVFGQLIGGVLIQGNVLYLGWRGCFLINLPIGLIALFLVPKLVPESRAPGRPKLDLVGTLLVTLGLVAVVLPLIEGRAQGWPAWTWISLAAAVPLFALFAFFERRLAAQGGSPLIDLSMFKERAFTAGLLAQLVFWIGQASFFLVFALYVQEGRGLDALQAGLIFIPLGFGYMATSTTARWFAMRLGRQVIALGGALRLVGLTALLLLVAHFGVGGHIAWLIPALAIDGAGMGLAVAPLASTVLTRIPPKHAGSATGVLTTGVQVGNALGVSIIGVIFYRIVSDTHGLIGYAHALNWSIAFLLGVALVLIALVQLLPKVPGAK</sequence>
<dbReference type="PANTHER" id="PTHR42718:SF39">
    <property type="entry name" value="ACTINORHODIN TRANSPORTER-RELATED"/>
    <property type="match status" value="1"/>
</dbReference>
<dbReference type="Proteomes" id="UP001595765">
    <property type="component" value="Unassembled WGS sequence"/>
</dbReference>
<evidence type="ECO:0000256" key="2">
    <source>
        <dbReference type="ARBA" id="ARBA00022692"/>
    </source>
</evidence>
<evidence type="ECO:0000256" key="1">
    <source>
        <dbReference type="ARBA" id="ARBA00004651"/>
    </source>
</evidence>
<evidence type="ECO:0000313" key="9">
    <source>
        <dbReference type="Proteomes" id="UP001595765"/>
    </source>
</evidence>
<feature type="transmembrane region" description="Helical" evidence="6">
    <location>
        <begin position="379"/>
        <end position="405"/>
    </location>
</feature>
<dbReference type="PANTHER" id="PTHR42718">
    <property type="entry name" value="MAJOR FACILITATOR SUPERFAMILY MULTIDRUG TRANSPORTER MFSC"/>
    <property type="match status" value="1"/>
</dbReference>
<keyword evidence="4 6" id="KW-0472">Membrane</keyword>
<dbReference type="PROSITE" id="PS50850">
    <property type="entry name" value="MFS"/>
    <property type="match status" value="1"/>
</dbReference>
<evidence type="ECO:0000256" key="4">
    <source>
        <dbReference type="ARBA" id="ARBA00023136"/>
    </source>
</evidence>
<proteinExistence type="predicted"/>
<evidence type="ECO:0000256" key="5">
    <source>
        <dbReference type="ARBA" id="ARBA00023251"/>
    </source>
</evidence>
<organism evidence="8 9">
    <name type="scientific">Streptomyces polygonati</name>
    <dbReference type="NCBI Taxonomy" id="1617087"/>
    <lineage>
        <taxon>Bacteria</taxon>
        <taxon>Bacillati</taxon>
        <taxon>Actinomycetota</taxon>
        <taxon>Actinomycetes</taxon>
        <taxon>Kitasatosporales</taxon>
        <taxon>Streptomycetaceae</taxon>
        <taxon>Streptomyces</taxon>
    </lineage>
</organism>
<dbReference type="Gene3D" id="1.20.1250.20">
    <property type="entry name" value="MFS general substrate transporter like domains"/>
    <property type="match status" value="1"/>
</dbReference>
<evidence type="ECO:0000256" key="3">
    <source>
        <dbReference type="ARBA" id="ARBA00022989"/>
    </source>
</evidence>
<evidence type="ECO:0000313" key="8">
    <source>
        <dbReference type="EMBL" id="MFC4031606.1"/>
    </source>
</evidence>
<dbReference type="Gene3D" id="1.20.1720.10">
    <property type="entry name" value="Multidrug resistance protein D"/>
    <property type="match status" value="1"/>
</dbReference>
<dbReference type="EMBL" id="JBHSBB010000008">
    <property type="protein sequence ID" value="MFC4031606.1"/>
    <property type="molecule type" value="Genomic_DNA"/>
</dbReference>
<dbReference type="InterPro" id="IPR036259">
    <property type="entry name" value="MFS_trans_sf"/>
</dbReference>
<feature type="transmembrane region" description="Helical" evidence="6">
    <location>
        <begin position="351"/>
        <end position="373"/>
    </location>
</feature>
<dbReference type="SUPFAM" id="SSF103473">
    <property type="entry name" value="MFS general substrate transporter"/>
    <property type="match status" value="1"/>
</dbReference>
<feature type="transmembrane region" description="Helical" evidence="6">
    <location>
        <begin position="285"/>
        <end position="310"/>
    </location>
</feature>
<dbReference type="InterPro" id="IPR020846">
    <property type="entry name" value="MFS_dom"/>
</dbReference>
<gene>
    <name evidence="8" type="ORF">ACFO3J_08960</name>
</gene>